<dbReference type="InterPro" id="IPR023561">
    <property type="entry name" value="Carbonic_anhydrase_a-class"/>
</dbReference>
<evidence type="ECO:0000259" key="3">
    <source>
        <dbReference type="PROSITE" id="PS50853"/>
    </source>
</evidence>
<evidence type="ECO:0000313" key="6">
    <source>
        <dbReference type="Proteomes" id="UP000265080"/>
    </source>
</evidence>
<feature type="domain" description="Alpha-carbonic anhydrase" evidence="4">
    <location>
        <begin position="31"/>
        <end position="280"/>
    </location>
</feature>
<dbReference type="SUPFAM" id="SSF51069">
    <property type="entry name" value="Carbonic anhydrase"/>
    <property type="match status" value="1"/>
</dbReference>
<reference evidence="5" key="3">
    <citation type="submission" date="2025-09" db="UniProtKB">
        <authorList>
            <consortium name="Ensembl"/>
        </authorList>
    </citation>
    <scope>IDENTIFICATION</scope>
</reference>
<dbReference type="GO" id="GO:0008270">
    <property type="term" value="F:zinc ion binding"/>
    <property type="evidence" value="ECO:0007669"/>
    <property type="project" value="InterPro"/>
</dbReference>
<dbReference type="CDD" id="cd00063">
    <property type="entry name" value="FN3"/>
    <property type="match status" value="1"/>
</dbReference>
<dbReference type="GO" id="GO:0004089">
    <property type="term" value="F:carbonate dehydratase activity"/>
    <property type="evidence" value="ECO:0007669"/>
    <property type="project" value="InterPro"/>
</dbReference>
<dbReference type="Ensembl" id="ENSAPET00000032563.1">
    <property type="protein sequence ID" value="ENSAPEP00000031727.1"/>
    <property type="gene ID" value="ENSAPEG00000022435.1"/>
</dbReference>
<dbReference type="Gene3D" id="3.10.200.10">
    <property type="entry name" value="Alpha carbonic anhydrase"/>
    <property type="match status" value="1"/>
</dbReference>
<comment type="similarity">
    <text evidence="1">Belongs to the alpha-carbonic anhydrase family.</text>
</comment>
<protein>
    <recommendedName>
        <fullName evidence="7">Protein tyrosine phosphatase receptor type Z1a</fullName>
    </recommendedName>
</protein>
<evidence type="ECO:0000259" key="4">
    <source>
        <dbReference type="PROSITE" id="PS51144"/>
    </source>
</evidence>
<organism evidence="5 6">
    <name type="scientific">Amphiprion percula</name>
    <name type="common">Orange clownfish</name>
    <name type="synonym">Lutjanus percula</name>
    <dbReference type="NCBI Taxonomy" id="161767"/>
    <lineage>
        <taxon>Eukaryota</taxon>
        <taxon>Metazoa</taxon>
        <taxon>Chordata</taxon>
        <taxon>Craniata</taxon>
        <taxon>Vertebrata</taxon>
        <taxon>Euteleostomi</taxon>
        <taxon>Actinopterygii</taxon>
        <taxon>Neopterygii</taxon>
        <taxon>Teleostei</taxon>
        <taxon>Neoteleostei</taxon>
        <taxon>Acanthomorphata</taxon>
        <taxon>Ovalentaria</taxon>
        <taxon>Pomacentridae</taxon>
        <taxon>Amphiprion</taxon>
    </lineage>
</organism>
<dbReference type="PROSITE" id="PS51144">
    <property type="entry name" value="ALPHA_CA_2"/>
    <property type="match status" value="1"/>
</dbReference>
<reference evidence="5 6" key="1">
    <citation type="submission" date="2018-03" db="EMBL/GenBank/DDBJ databases">
        <title>Finding Nemo's genes: A chromosome-scale reference assembly of the genome of the orange clownfish Amphiprion percula.</title>
        <authorList>
            <person name="Lehmann R."/>
        </authorList>
    </citation>
    <scope>NUCLEOTIDE SEQUENCE</scope>
</reference>
<dbReference type="SMART" id="SM01057">
    <property type="entry name" value="Carb_anhydrase"/>
    <property type="match status" value="1"/>
</dbReference>
<sequence length="482" mass="54417">MEAAVSFCLCCVCLCACYTHQTFDKQVFINIPAPYTGALSQHSWAKKYPSCSSARQSPVDIDETFTQVRLQYQNVQLEGWNKLTAESTTIHNNGKTGMLIFLHLPARGLSSRFRVSRVTFHWGRCNATSDGSEHSLNGMKYPLEMQIYCYDPDDFQSLDDAIKEGGRVAALAVLFEVEAINTVSRFGKSGSVEAFTLRSLLPNNTDKYYIYNGSLTAPPCSEMVEWIVFKHTVAISETQLEVFCEVMTMEQAGYVMLTDYLQNNFREQQQQFMGQVFASYTGVEDVLTPTCSSEPENIQADAQNDTTIVVTWERPRVVYDTTIDWYTVTYQRLQGQDQVKQEYRTDGDQDVGAIISSLLANSSYVVQVVAFCTNGLRGRWSDQVIVDMPLEDPGTHTWTHHVLIQDYSHVFFICFFCPLSPRACSQGVTVHQTKPVKMASLLSRTFTPLQWRTSKSQISSMKTQSTALHWNPSAPLQQCLVL</sequence>
<keyword evidence="2" id="KW-0732">Signal</keyword>
<evidence type="ECO:0008006" key="7">
    <source>
        <dbReference type="Google" id="ProtNLM"/>
    </source>
</evidence>
<dbReference type="InterPro" id="IPR003961">
    <property type="entry name" value="FN3_dom"/>
</dbReference>
<proteinExistence type="inferred from homology"/>
<dbReference type="Pfam" id="PF00194">
    <property type="entry name" value="Carb_anhydrase"/>
    <property type="match status" value="1"/>
</dbReference>
<dbReference type="PANTHER" id="PTHR18952">
    <property type="entry name" value="CARBONIC ANHYDRASE"/>
    <property type="match status" value="1"/>
</dbReference>
<evidence type="ECO:0000256" key="1">
    <source>
        <dbReference type="ARBA" id="ARBA00010718"/>
    </source>
</evidence>
<reference evidence="5" key="2">
    <citation type="submission" date="2025-08" db="UniProtKB">
        <authorList>
            <consortium name="Ensembl"/>
        </authorList>
    </citation>
    <scope>IDENTIFICATION</scope>
</reference>
<dbReference type="SMART" id="SM00060">
    <property type="entry name" value="FN3"/>
    <property type="match status" value="1"/>
</dbReference>
<dbReference type="InterPro" id="IPR036116">
    <property type="entry name" value="FN3_sf"/>
</dbReference>
<dbReference type="GeneTree" id="ENSGT00940000155529"/>
<dbReference type="GO" id="GO:0005886">
    <property type="term" value="C:plasma membrane"/>
    <property type="evidence" value="ECO:0007669"/>
    <property type="project" value="TreeGrafter"/>
</dbReference>
<dbReference type="PANTHER" id="PTHR18952:SF84">
    <property type="entry name" value="CARBONIC ANHYDRASE 14"/>
    <property type="match status" value="1"/>
</dbReference>
<evidence type="ECO:0000256" key="2">
    <source>
        <dbReference type="SAM" id="SignalP"/>
    </source>
</evidence>
<dbReference type="Pfam" id="PF00041">
    <property type="entry name" value="fn3"/>
    <property type="match status" value="1"/>
</dbReference>
<dbReference type="InterPro" id="IPR013783">
    <property type="entry name" value="Ig-like_fold"/>
</dbReference>
<dbReference type="STRING" id="161767.ENSAPEP00000031727"/>
<name>A0A3P8U8V8_AMPPE</name>
<dbReference type="AlphaFoldDB" id="A0A3P8U8V8"/>
<dbReference type="Gene3D" id="2.60.40.10">
    <property type="entry name" value="Immunoglobulins"/>
    <property type="match status" value="1"/>
</dbReference>
<feature type="signal peptide" evidence="2">
    <location>
        <begin position="1"/>
        <end position="17"/>
    </location>
</feature>
<dbReference type="PROSITE" id="PS50853">
    <property type="entry name" value="FN3"/>
    <property type="match status" value="1"/>
</dbReference>
<keyword evidence="6" id="KW-1185">Reference proteome</keyword>
<dbReference type="Proteomes" id="UP000265080">
    <property type="component" value="Chromosome 21"/>
</dbReference>
<accession>A0A3P8U8V8</accession>
<feature type="chain" id="PRO_5046292673" description="Protein tyrosine phosphatase receptor type Z1a" evidence="2">
    <location>
        <begin position="18"/>
        <end position="482"/>
    </location>
</feature>
<feature type="domain" description="Fibronectin type-III" evidence="3">
    <location>
        <begin position="294"/>
        <end position="391"/>
    </location>
</feature>
<dbReference type="InterPro" id="IPR001148">
    <property type="entry name" value="CA_dom"/>
</dbReference>
<dbReference type="InterPro" id="IPR036398">
    <property type="entry name" value="CA_dom_sf"/>
</dbReference>
<evidence type="ECO:0000313" key="5">
    <source>
        <dbReference type="Ensembl" id="ENSAPEP00000031727.1"/>
    </source>
</evidence>
<dbReference type="SUPFAM" id="SSF49265">
    <property type="entry name" value="Fibronectin type III"/>
    <property type="match status" value="1"/>
</dbReference>